<evidence type="ECO:0000256" key="1">
    <source>
        <dbReference type="SAM" id="Phobius"/>
    </source>
</evidence>
<dbReference type="AlphaFoldDB" id="A0A382DC39"/>
<dbReference type="EMBL" id="UINC01038330">
    <property type="protein sequence ID" value="SVB35193.1"/>
    <property type="molecule type" value="Genomic_DNA"/>
</dbReference>
<keyword evidence="1" id="KW-0812">Transmembrane</keyword>
<protein>
    <recommendedName>
        <fullName evidence="3">Acyltransferase 3 domain-containing protein</fullName>
    </recommendedName>
</protein>
<keyword evidence="1" id="KW-0472">Membrane</keyword>
<evidence type="ECO:0008006" key="3">
    <source>
        <dbReference type="Google" id="ProtNLM"/>
    </source>
</evidence>
<reference evidence="2" key="1">
    <citation type="submission" date="2018-05" db="EMBL/GenBank/DDBJ databases">
        <authorList>
            <person name="Lanie J.A."/>
            <person name="Ng W.-L."/>
            <person name="Kazmierczak K.M."/>
            <person name="Andrzejewski T.M."/>
            <person name="Davidsen T.M."/>
            <person name="Wayne K.J."/>
            <person name="Tettelin H."/>
            <person name="Glass J.I."/>
            <person name="Rusch D."/>
            <person name="Podicherti R."/>
            <person name="Tsui H.-C.T."/>
            <person name="Winkler M.E."/>
        </authorList>
    </citation>
    <scope>NUCLEOTIDE SEQUENCE</scope>
</reference>
<sequence>MGVYLLRWAAGIIAVYHLCVVSQLPTWFGVFVPDQVHKAVSL</sequence>
<name>A0A382DC39_9ZZZZ</name>
<gene>
    <name evidence="2" type="ORF">METZ01_LOCUS188047</name>
</gene>
<feature type="transmembrane region" description="Helical" evidence="1">
    <location>
        <begin position="6"/>
        <end position="32"/>
    </location>
</feature>
<proteinExistence type="predicted"/>
<feature type="non-terminal residue" evidence="2">
    <location>
        <position position="42"/>
    </location>
</feature>
<accession>A0A382DC39</accession>
<evidence type="ECO:0000313" key="2">
    <source>
        <dbReference type="EMBL" id="SVB35193.1"/>
    </source>
</evidence>
<keyword evidence="1" id="KW-1133">Transmembrane helix</keyword>
<organism evidence="2">
    <name type="scientific">marine metagenome</name>
    <dbReference type="NCBI Taxonomy" id="408172"/>
    <lineage>
        <taxon>unclassified sequences</taxon>
        <taxon>metagenomes</taxon>
        <taxon>ecological metagenomes</taxon>
    </lineage>
</organism>